<protein>
    <submittedName>
        <fullName evidence="1">Uncharacterized protein</fullName>
    </submittedName>
</protein>
<accession>A0A160MGX4</accession>
<proteinExistence type="predicted"/>
<name>A0A160MGX4_9BACI</name>
<dbReference type="eggNOG" id="ENOG5030DRX">
    <property type="taxonomic scope" value="Bacteria"/>
</dbReference>
<gene>
    <name evidence="1" type="ORF">A361_26935</name>
</gene>
<dbReference type="EMBL" id="CP015506">
    <property type="protein sequence ID" value="AND42629.1"/>
    <property type="molecule type" value="Genomic_DNA"/>
</dbReference>
<organism evidence="1 2">
    <name type="scientific">Cytobacillus oceanisediminis 2691</name>
    <dbReference type="NCBI Taxonomy" id="1196031"/>
    <lineage>
        <taxon>Bacteria</taxon>
        <taxon>Bacillati</taxon>
        <taxon>Bacillota</taxon>
        <taxon>Bacilli</taxon>
        <taxon>Bacillales</taxon>
        <taxon>Bacillaceae</taxon>
        <taxon>Cytobacillus</taxon>
    </lineage>
</organism>
<evidence type="ECO:0000313" key="2">
    <source>
        <dbReference type="Proteomes" id="UP000077856"/>
    </source>
</evidence>
<evidence type="ECO:0000313" key="1">
    <source>
        <dbReference type="EMBL" id="AND42629.1"/>
    </source>
</evidence>
<sequence length="525" mass="61947">MKIYYYLTKSQRHRIQLERRDVYTLLFLNEQSILSQPQLYEFYSFFTNISDAAFRRKMSRWNDANIINKRKVKMENGYELAIIELTVAGQSILKKLGYLNEDEKLKYQAKSNLDHTLAIKQSVIEVLRNVSDIDPFYIADGGKYIIPFREGDNEDELEQTAIIFKNQNFGSDFIPPFKSKYSSDDIEKFKNTGVVQSFVPQDFEHIKEHFGKGHLIDKSGLKPDWIFKVKDTFIYIEVDSGNEKIKTKRDHTNTIIEKHDVKSIEGKLYRYEELAKNDREHNHKVIFALIDDSDVVITKNIHSNKDIRIANLKHEIAHMNDYNDWKIGVYVSGMKRFYTVFEAVYLELINNIKSYNYEVYKNTFITLIKAGLKPNWKNLKFMVVPKHFYPTLGISTNSLNFIPDFLFRYYQDTEDKYEQYFIPVFIREGNVKDMERLAYYTIPTANGWFKYNAKILALYERKDELFNDVIRKTKKVNTNKITREIVDNNGMDIDNIVFAAIDEISNGKLLLYNANKKQIDKSQLF</sequence>
<dbReference type="RefSeq" id="WP_019382823.1">
    <property type="nucleotide sequence ID" value="NZ_CP015506.1"/>
</dbReference>
<dbReference type="AlphaFoldDB" id="A0A160MGX4"/>
<dbReference type="KEGG" id="bon:A361_26935"/>
<reference evidence="1 2" key="1">
    <citation type="submission" date="2016-04" db="EMBL/GenBank/DDBJ databases">
        <title>Complete genome sequence of Bacillus oceanisediminis strain 2691.</title>
        <authorList>
            <person name="Jeong H."/>
            <person name="Kim H.J."/>
            <person name="Lee D.-W."/>
        </authorList>
    </citation>
    <scope>NUCLEOTIDE SEQUENCE [LARGE SCALE GENOMIC DNA]</scope>
    <source>
        <strain evidence="1 2">2691</strain>
    </source>
</reference>
<dbReference type="Proteomes" id="UP000077856">
    <property type="component" value="Chromosome"/>
</dbReference>